<feature type="transmembrane region" description="Helical" evidence="6">
    <location>
        <begin position="577"/>
        <end position="596"/>
    </location>
</feature>
<dbReference type="PANTHER" id="PTHR30482">
    <property type="entry name" value="HIGH-AFFINITY BRANCHED-CHAIN AMINO ACID TRANSPORT SYSTEM PERMEASE"/>
    <property type="match status" value="1"/>
</dbReference>
<dbReference type="Pfam" id="PF02653">
    <property type="entry name" value="BPD_transp_2"/>
    <property type="match status" value="2"/>
</dbReference>
<keyword evidence="3 6" id="KW-0812">Transmembrane</keyword>
<reference evidence="8" key="1">
    <citation type="journal article" date="2019" name="Int. J. Syst. Evol. Microbiol.">
        <title>The Global Catalogue of Microorganisms (GCM) 10K type strain sequencing project: providing services to taxonomists for standard genome sequencing and annotation.</title>
        <authorList>
            <consortium name="The Broad Institute Genomics Platform"/>
            <consortium name="The Broad Institute Genome Sequencing Center for Infectious Disease"/>
            <person name="Wu L."/>
            <person name="Ma J."/>
        </authorList>
    </citation>
    <scope>NUCLEOTIDE SEQUENCE [LARGE SCALE GENOMIC DNA]</scope>
    <source>
        <strain evidence="8">JCM 10671</strain>
    </source>
</reference>
<evidence type="ECO:0000256" key="4">
    <source>
        <dbReference type="ARBA" id="ARBA00022989"/>
    </source>
</evidence>
<evidence type="ECO:0000256" key="1">
    <source>
        <dbReference type="ARBA" id="ARBA00004651"/>
    </source>
</evidence>
<feature type="transmembrane region" description="Helical" evidence="6">
    <location>
        <begin position="335"/>
        <end position="354"/>
    </location>
</feature>
<evidence type="ECO:0000313" key="7">
    <source>
        <dbReference type="EMBL" id="GAA0607665.1"/>
    </source>
</evidence>
<comment type="subcellular location">
    <subcellularLocation>
        <location evidence="1">Cell membrane</location>
        <topology evidence="1">Multi-pass membrane protein</topology>
    </subcellularLocation>
</comment>
<dbReference type="InterPro" id="IPR043428">
    <property type="entry name" value="LivM-like"/>
</dbReference>
<feature type="transmembrane region" description="Helical" evidence="6">
    <location>
        <begin position="6"/>
        <end position="27"/>
    </location>
</feature>
<dbReference type="CDD" id="cd06581">
    <property type="entry name" value="TM_PBP1_LivM_like"/>
    <property type="match status" value="1"/>
</dbReference>
<feature type="transmembrane region" description="Helical" evidence="6">
    <location>
        <begin position="34"/>
        <end position="51"/>
    </location>
</feature>
<comment type="caution">
    <text evidence="7">The sequence shown here is derived from an EMBL/GenBank/DDBJ whole genome shotgun (WGS) entry which is preliminary data.</text>
</comment>
<feature type="transmembrane region" description="Helical" evidence="6">
    <location>
        <begin position="361"/>
        <end position="379"/>
    </location>
</feature>
<feature type="transmembrane region" description="Helical" evidence="6">
    <location>
        <begin position="96"/>
        <end position="117"/>
    </location>
</feature>
<evidence type="ECO:0000256" key="5">
    <source>
        <dbReference type="ARBA" id="ARBA00023136"/>
    </source>
</evidence>
<keyword evidence="2" id="KW-1003">Cell membrane</keyword>
<keyword evidence="5 6" id="KW-0472">Membrane</keyword>
<dbReference type="RefSeq" id="WP_019873833.1">
    <property type="nucleotide sequence ID" value="NZ_BAAAHE010000007.1"/>
</dbReference>
<dbReference type="PANTHER" id="PTHR30482:SF10">
    <property type="entry name" value="HIGH-AFFINITY BRANCHED-CHAIN AMINO ACID TRANSPORT PROTEIN BRAE"/>
    <property type="match status" value="1"/>
</dbReference>
<keyword evidence="4 6" id="KW-1133">Transmembrane helix</keyword>
<feature type="transmembrane region" description="Helical" evidence="6">
    <location>
        <begin position="537"/>
        <end position="565"/>
    </location>
</feature>
<dbReference type="CDD" id="cd06582">
    <property type="entry name" value="TM_PBP1_LivH_like"/>
    <property type="match status" value="1"/>
</dbReference>
<accession>A0ABP3RHN2</accession>
<feature type="transmembrane region" description="Helical" evidence="6">
    <location>
        <begin position="63"/>
        <end position="84"/>
    </location>
</feature>
<dbReference type="EMBL" id="BAAAHE010000007">
    <property type="protein sequence ID" value="GAA0607665.1"/>
    <property type="molecule type" value="Genomic_DNA"/>
</dbReference>
<feature type="transmembrane region" description="Helical" evidence="6">
    <location>
        <begin position="456"/>
        <end position="475"/>
    </location>
</feature>
<dbReference type="Proteomes" id="UP001500957">
    <property type="component" value="Unassembled WGS sequence"/>
</dbReference>
<sequence>MSEYVTFLVIGVTVGTVYGLSAMGLVLTYKTTGVFNFGHGAIGAGAAVIFYKLRDDGGLPPWIAAFLAIVIFGIVVGAAFEPIARRLAQVSTTYKVVATVGLIVAVQALVQLIYGVVPMSVSPALSQKRAFTLSGVQVTYEQVLVTVFGVVSAIALYAFFRATRTGRAMRAVVDNPELLDMTGVSPTKVRRTAWMIGCGFAAVSGVLLASQQQQLDVTLLSLLVVQALGAAAIGAFTNLPMSFAGGIIVGVVQALISKEASSNVSLQGLDTNAPFIILFLLLLLIPKKRLVELGQTVKARSSVREPLPVQFRSSAAVVVLAGACVVPFVVEEKLVTWNVALSQVLLFLSLGLLVRTSGQISLCQMGFFAIGAAAFGHALGSGTPWLMAVLWAGAVAIPVGALIAIPAIRLSGLYLALATLGFGVLLANYFYPRSYFFGSRVGLQTGRPGWFESDKAYYFLLLGIAIAGIVLVALIERARLGRLLRGMADSPVGLTTLGLSANVTLVLVFCLSASMAAMSGALNASVFGGITQDSYSYVYSLIFLSVLVISGTSTIVAAIVAPLLSVVAPVYIDNPDAALYLQLGYGVAAIATAMLAEGGGSALLGQLTRNRGPEGAAPARSLRRFGDATPNLTGSRLQEVRSHANA</sequence>
<evidence type="ECO:0000256" key="2">
    <source>
        <dbReference type="ARBA" id="ARBA00022475"/>
    </source>
</evidence>
<gene>
    <name evidence="7" type="ORF">GCM10009547_06980</name>
</gene>
<name>A0ABP3RHN2_9ACTN</name>
<evidence type="ECO:0008006" key="9">
    <source>
        <dbReference type="Google" id="ProtNLM"/>
    </source>
</evidence>
<proteinExistence type="predicted"/>
<feature type="transmembrane region" description="Helical" evidence="6">
    <location>
        <begin position="385"/>
        <end position="405"/>
    </location>
</feature>
<evidence type="ECO:0000313" key="8">
    <source>
        <dbReference type="Proteomes" id="UP001500957"/>
    </source>
</evidence>
<keyword evidence="8" id="KW-1185">Reference proteome</keyword>
<organism evidence="7 8">
    <name type="scientific">Sporichthya brevicatena</name>
    <dbReference type="NCBI Taxonomy" id="171442"/>
    <lineage>
        <taxon>Bacteria</taxon>
        <taxon>Bacillati</taxon>
        <taxon>Actinomycetota</taxon>
        <taxon>Actinomycetes</taxon>
        <taxon>Sporichthyales</taxon>
        <taxon>Sporichthyaceae</taxon>
        <taxon>Sporichthya</taxon>
    </lineage>
</organism>
<evidence type="ECO:0000256" key="6">
    <source>
        <dbReference type="SAM" id="Phobius"/>
    </source>
</evidence>
<feature type="transmembrane region" description="Helical" evidence="6">
    <location>
        <begin position="137"/>
        <end position="160"/>
    </location>
</feature>
<feature type="transmembrane region" description="Helical" evidence="6">
    <location>
        <begin position="273"/>
        <end position="290"/>
    </location>
</feature>
<evidence type="ECO:0000256" key="3">
    <source>
        <dbReference type="ARBA" id="ARBA00022692"/>
    </source>
</evidence>
<feature type="transmembrane region" description="Helical" evidence="6">
    <location>
        <begin position="193"/>
        <end position="211"/>
    </location>
</feature>
<dbReference type="InterPro" id="IPR001851">
    <property type="entry name" value="ABC_transp_permease"/>
</dbReference>
<protein>
    <recommendedName>
        <fullName evidence="9">ABC transporter permease</fullName>
    </recommendedName>
</protein>
<feature type="transmembrane region" description="Helical" evidence="6">
    <location>
        <begin position="496"/>
        <end position="517"/>
    </location>
</feature>
<feature type="transmembrane region" description="Helical" evidence="6">
    <location>
        <begin position="412"/>
        <end position="431"/>
    </location>
</feature>